<accession>A0ABM8B3K3</accession>
<gene>
    <name evidence="5" type="ORF">SYK_25570</name>
</gene>
<protein>
    <recommendedName>
        <fullName evidence="4">TNase-like domain-containing protein</fullName>
    </recommendedName>
</protein>
<keyword evidence="2" id="KW-0255">Endonuclease</keyword>
<dbReference type="InterPro" id="IPR002071">
    <property type="entry name" value="Thermonucl_AS"/>
</dbReference>
<dbReference type="SMART" id="SM00318">
    <property type="entry name" value="SNc"/>
    <property type="match status" value="1"/>
</dbReference>
<evidence type="ECO:0000313" key="5">
    <source>
        <dbReference type="EMBL" id="BDQ38197.1"/>
    </source>
</evidence>
<sequence length="183" mass="20511">MGGSGLLSLESIAETVYALPMNSRNLVLSLFLLSLLTFFPGHASALDVQFLHIIDGDSLVVVSGGDSVEVRLIGVDAPEYRQEYSNKAKVFSLKFCHGKRLKLVFDREKKDRYGRTLAYVYADGEMLNKAIIQAGLALAFKIKPNTRYSSHFKAVEKEAKKAKRGFWRFGGLKQTPAQWRRAH</sequence>
<dbReference type="Gene3D" id="2.40.50.90">
    <property type="match status" value="1"/>
</dbReference>
<evidence type="ECO:0000259" key="4">
    <source>
        <dbReference type="PROSITE" id="PS50830"/>
    </source>
</evidence>
<dbReference type="SUPFAM" id="SSF50199">
    <property type="entry name" value="Staphylococcal nuclease"/>
    <property type="match status" value="1"/>
</dbReference>
<dbReference type="InterPro" id="IPR016071">
    <property type="entry name" value="Staphylococal_nuclease_OB-fold"/>
</dbReference>
<keyword evidence="3" id="KW-0378">Hydrolase</keyword>
<evidence type="ECO:0000313" key="6">
    <source>
        <dbReference type="Proteomes" id="UP001317742"/>
    </source>
</evidence>
<dbReference type="PROSITE" id="PS50830">
    <property type="entry name" value="TNASE_3"/>
    <property type="match status" value="1"/>
</dbReference>
<dbReference type="Proteomes" id="UP001317742">
    <property type="component" value="Chromosome"/>
</dbReference>
<dbReference type="EMBL" id="AP026709">
    <property type="protein sequence ID" value="BDQ38197.1"/>
    <property type="molecule type" value="Genomic_DNA"/>
</dbReference>
<reference evidence="5 6" key="1">
    <citation type="submission" date="2022-08" db="EMBL/GenBank/DDBJ databases">
        <title>Genome Sequence of the sulphate-reducing bacterium, Pseudodesulfovibrio sp. SYK.</title>
        <authorList>
            <person name="Kondo R."/>
            <person name="Kataoka T."/>
        </authorList>
    </citation>
    <scope>NUCLEOTIDE SEQUENCE [LARGE SCALE GENOMIC DNA]</scope>
    <source>
        <strain evidence="5 6">SYK</strain>
    </source>
</reference>
<dbReference type="PANTHER" id="PTHR12302:SF3">
    <property type="entry name" value="SERINE_THREONINE-PROTEIN KINASE 31"/>
    <property type="match status" value="1"/>
</dbReference>
<dbReference type="Pfam" id="PF00565">
    <property type="entry name" value="SNase"/>
    <property type="match status" value="1"/>
</dbReference>
<name>A0ABM8B3K3_9BACT</name>
<evidence type="ECO:0000256" key="2">
    <source>
        <dbReference type="ARBA" id="ARBA00022759"/>
    </source>
</evidence>
<dbReference type="InterPro" id="IPR035437">
    <property type="entry name" value="SNase_OB-fold_sf"/>
</dbReference>
<proteinExistence type="predicted"/>
<evidence type="ECO:0000256" key="3">
    <source>
        <dbReference type="ARBA" id="ARBA00022801"/>
    </source>
</evidence>
<keyword evidence="1" id="KW-0540">Nuclease</keyword>
<evidence type="ECO:0000256" key="1">
    <source>
        <dbReference type="ARBA" id="ARBA00022722"/>
    </source>
</evidence>
<organism evidence="5 6">
    <name type="scientific">Pseudodesulfovibrio nedwellii</name>
    <dbReference type="NCBI Taxonomy" id="2973072"/>
    <lineage>
        <taxon>Bacteria</taxon>
        <taxon>Pseudomonadati</taxon>
        <taxon>Thermodesulfobacteriota</taxon>
        <taxon>Desulfovibrionia</taxon>
        <taxon>Desulfovibrionales</taxon>
        <taxon>Desulfovibrionaceae</taxon>
    </lineage>
</organism>
<feature type="domain" description="TNase-like" evidence="4">
    <location>
        <begin position="44"/>
        <end position="169"/>
    </location>
</feature>
<dbReference type="PROSITE" id="PS01284">
    <property type="entry name" value="TNASE_2"/>
    <property type="match status" value="1"/>
</dbReference>
<dbReference type="PANTHER" id="PTHR12302">
    <property type="entry name" value="EBNA2 BINDING PROTEIN P100"/>
    <property type="match status" value="1"/>
</dbReference>
<keyword evidence="6" id="KW-1185">Reference proteome</keyword>